<sequence length="83" mass="9279">MADLRMIAKRVEDEVDGSTEQNTAEQGWYYLQRQAALNMAAPLADLVPLDATQTGNRQNLKGRKMLGVSVNLRYGNLLIDIDQ</sequence>
<proteinExistence type="predicted"/>
<accession>A0A2L2SR46</accession>
<name>A0A2L2SR46_9HYPO</name>
<evidence type="ECO:0000313" key="1">
    <source>
        <dbReference type="EMBL" id="CEI40957.1"/>
    </source>
</evidence>
<organism evidence="1 2">
    <name type="scientific">Fusarium venenatum</name>
    <dbReference type="NCBI Taxonomy" id="56646"/>
    <lineage>
        <taxon>Eukaryota</taxon>
        <taxon>Fungi</taxon>
        <taxon>Dikarya</taxon>
        <taxon>Ascomycota</taxon>
        <taxon>Pezizomycotina</taxon>
        <taxon>Sordariomycetes</taxon>
        <taxon>Hypocreomycetidae</taxon>
        <taxon>Hypocreales</taxon>
        <taxon>Nectriaceae</taxon>
        <taxon>Fusarium</taxon>
    </lineage>
</organism>
<dbReference type="Proteomes" id="UP000245910">
    <property type="component" value="Chromosome IIII"/>
</dbReference>
<protein>
    <submittedName>
        <fullName evidence="1">Uncharacterized protein</fullName>
    </submittedName>
</protein>
<dbReference type="AlphaFoldDB" id="A0A2L2SR46"/>
<keyword evidence="2" id="KW-1185">Reference proteome</keyword>
<reference evidence="2" key="1">
    <citation type="submission" date="2014-10" db="EMBL/GenBank/DDBJ databases">
        <authorList>
            <person name="King R."/>
        </authorList>
    </citation>
    <scope>NUCLEOTIDE SEQUENCE [LARGE SCALE GENOMIC DNA]</scope>
    <source>
        <strain evidence="2">A3/5</strain>
    </source>
</reference>
<dbReference type="EMBL" id="LN649232">
    <property type="protein sequence ID" value="CEI40957.1"/>
    <property type="molecule type" value="Genomic_DNA"/>
</dbReference>
<evidence type="ECO:0000313" key="2">
    <source>
        <dbReference type="Proteomes" id="UP000245910"/>
    </source>
</evidence>